<dbReference type="PATRIC" id="fig|1329909.3.peg.1408"/>
<evidence type="ECO:0000259" key="1">
    <source>
        <dbReference type="Pfam" id="PF21834"/>
    </source>
</evidence>
<dbReference type="Proteomes" id="UP000015525">
    <property type="component" value="Unassembled WGS sequence"/>
</dbReference>
<evidence type="ECO:0000313" key="3">
    <source>
        <dbReference type="Proteomes" id="UP000015525"/>
    </source>
</evidence>
<protein>
    <recommendedName>
        <fullName evidence="1">DUF6894 domain-containing protein</fullName>
    </recommendedName>
</protein>
<reference evidence="2 3" key="1">
    <citation type="journal article" date="2013" name="Genome Announc.">
        <title>Draft Genome Sequence of Sphingobium quisquiliarum Strain P25T, a Novel Hexachlorocyclohexane (HCH)-Degrading Bacterium Isolated from an HCH Dumpsite.</title>
        <authorList>
            <person name="Kumar Singh A."/>
            <person name="Sangwan N."/>
            <person name="Sharma A."/>
            <person name="Gupta V."/>
            <person name="Khurana J.P."/>
            <person name="Lal R."/>
        </authorList>
    </citation>
    <scope>NUCLEOTIDE SEQUENCE [LARGE SCALE GENOMIC DNA]</scope>
    <source>
        <strain evidence="2 3">P25</strain>
    </source>
</reference>
<sequence length="79" mass="8686">MPRYFINIYNDADVLDDEGADHADLAAAKEVAIRGVRAMMAEHVSSGRPVNLRHRVEITDHSGKVLATIPFGELITIVD</sequence>
<gene>
    <name evidence="2" type="ORF">L288_07270</name>
</gene>
<dbReference type="EMBL" id="ATHO01000062">
    <property type="protein sequence ID" value="EQB08820.1"/>
    <property type="molecule type" value="Genomic_DNA"/>
</dbReference>
<feature type="domain" description="DUF6894" evidence="1">
    <location>
        <begin position="3"/>
        <end position="71"/>
    </location>
</feature>
<evidence type="ECO:0000313" key="2">
    <source>
        <dbReference type="EMBL" id="EQB08820.1"/>
    </source>
</evidence>
<dbReference type="InterPro" id="IPR054189">
    <property type="entry name" value="DUF6894"/>
</dbReference>
<keyword evidence="3" id="KW-1185">Reference proteome</keyword>
<comment type="caution">
    <text evidence="2">The sequence shown here is derived from an EMBL/GenBank/DDBJ whole genome shotgun (WGS) entry which is preliminary data.</text>
</comment>
<accession>T0IAY7</accession>
<dbReference type="AlphaFoldDB" id="T0IAY7"/>
<organism evidence="2 3">
    <name type="scientific">Sphingobium quisquiliarum P25</name>
    <dbReference type="NCBI Taxonomy" id="1329909"/>
    <lineage>
        <taxon>Bacteria</taxon>
        <taxon>Pseudomonadati</taxon>
        <taxon>Pseudomonadota</taxon>
        <taxon>Alphaproteobacteria</taxon>
        <taxon>Sphingomonadales</taxon>
        <taxon>Sphingomonadaceae</taxon>
        <taxon>Sphingobium</taxon>
    </lineage>
</organism>
<dbReference type="RefSeq" id="WP_021237742.1">
    <property type="nucleotide sequence ID" value="NZ_ATHO01000062.1"/>
</dbReference>
<dbReference type="Pfam" id="PF21834">
    <property type="entry name" value="DUF6894"/>
    <property type="match status" value="1"/>
</dbReference>
<proteinExistence type="predicted"/>
<name>T0IAY7_9SPHN</name>